<protein>
    <submittedName>
        <fullName evidence="1">Uncharacterized protein</fullName>
    </submittedName>
</protein>
<reference evidence="1 2" key="1">
    <citation type="submission" date="2015-09" db="EMBL/GenBank/DDBJ databases">
        <title>Trachymyrmex cornetzi WGS genome.</title>
        <authorList>
            <person name="Nygaard S."/>
            <person name="Hu H."/>
            <person name="Boomsma J."/>
            <person name="Zhang G."/>
        </authorList>
    </citation>
    <scope>NUCLEOTIDE SEQUENCE [LARGE SCALE GENOMIC DNA]</scope>
    <source>
        <strain evidence="1">Tcor2-1</strain>
        <tissue evidence="1">Whole body</tissue>
    </source>
</reference>
<keyword evidence="2" id="KW-1185">Reference proteome</keyword>
<sequence length="532" mass="59480">MYVHTQSMFLLIGRETGSDFLHSVRCPAPKRYPDARHAKAMAPLRHVRFYCDDSDTDTIELEEGRTGMGVNNGQAARKVGFREKGLIFESAYVPAPVNGQKGWISHLHSGYALDKSALLTLTCRVVAATVAIAVAPERRLKDTRAKLSEARSLLTRITDCGFDESQREGHAYYCGTERESQSSTTTPFSAMPFVTERDFNSIEALEHASGTRRGPLQRLVNVNLHQIQLSYAVCPFRSDRCDATKKEEKRTEKKYTKNWQCCEMIGRVYSRGRRVPAATTLPGESVFAPGCPRQIFGADTLWVTPGGRQLRRRGQSIHDYDRAPAASCSERRVYACNKTRRTHHEISRVGNCLYEEHGHACQCRKMGRLTSINYWMLQEARSSHNNDVPLSVKSFAPRRTPEKVAIQQNSASTGTKAYVIAADTERMEIAVVQWREVEAHNLSNVDAKPLTLPCSVIAHLTKPRCETSTFPSSLSSEGYRWETSRSPFSTFNCRVGPKNILKNIAQPMNGACVTTGNNTFSNASDLGTEQWG</sequence>
<dbReference type="AlphaFoldDB" id="A0A195EDM0"/>
<organism evidence="1 2">
    <name type="scientific">Trachymyrmex cornetzi</name>
    <dbReference type="NCBI Taxonomy" id="471704"/>
    <lineage>
        <taxon>Eukaryota</taxon>
        <taxon>Metazoa</taxon>
        <taxon>Ecdysozoa</taxon>
        <taxon>Arthropoda</taxon>
        <taxon>Hexapoda</taxon>
        <taxon>Insecta</taxon>
        <taxon>Pterygota</taxon>
        <taxon>Neoptera</taxon>
        <taxon>Endopterygota</taxon>
        <taxon>Hymenoptera</taxon>
        <taxon>Apocrita</taxon>
        <taxon>Aculeata</taxon>
        <taxon>Formicoidea</taxon>
        <taxon>Formicidae</taxon>
        <taxon>Myrmicinae</taxon>
        <taxon>Trachymyrmex</taxon>
    </lineage>
</organism>
<evidence type="ECO:0000313" key="2">
    <source>
        <dbReference type="Proteomes" id="UP000078492"/>
    </source>
</evidence>
<dbReference type="Proteomes" id="UP000078492">
    <property type="component" value="Unassembled WGS sequence"/>
</dbReference>
<evidence type="ECO:0000313" key="1">
    <source>
        <dbReference type="EMBL" id="KYN22907.1"/>
    </source>
</evidence>
<name>A0A195EDM0_9HYME</name>
<gene>
    <name evidence="1" type="ORF">ALC57_04690</name>
</gene>
<dbReference type="EMBL" id="KQ979074">
    <property type="protein sequence ID" value="KYN22907.1"/>
    <property type="molecule type" value="Genomic_DNA"/>
</dbReference>
<accession>A0A195EDM0</accession>
<proteinExistence type="predicted"/>